<dbReference type="InterPro" id="IPR013154">
    <property type="entry name" value="ADH-like_N"/>
</dbReference>
<reference evidence="2 3" key="1">
    <citation type="submission" date="2017-04" db="EMBL/GenBank/DDBJ databases">
        <title>Genome Sequence of the Model Brown-Rot Fungus Postia placenta SB12.</title>
        <authorList>
            <consortium name="DOE Joint Genome Institute"/>
            <person name="Gaskell J."/>
            <person name="Kersten P."/>
            <person name="Larrondo L.F."/>
            <person name="Canessa P."/>
            <person name="Martinez D."/>
            <person name="Hibbett D."/>
            <person name="Schmoll M."/>
            <person name="Kubicek C.P."/>
            <person name="Martinez A.T."/>
            <person name="Yadav J."/>
            <person name="Master E."/>
            <person name="Magnuson J.K."/>
            <person name="James T."/>
            <person name="Yaver D."/>
            <person name="Berka R."/>
            <person name="Labutti K."/>
            <person name="Lipzen A."/>
            <person name="Aerts A."/>
            <person name="Barry K."/>
            <person name="Henrissat B."/>
            <person name="Blanchette R."/>
            <person name="Grigoriev I."/>
            <person name="Cullen D."/>
        </authorList>
    </citation>
    <scope>NUCLEOTIDE SEQUENCE [LARGE SCALE GENOMIC DNA]</scope>
    <source>
        <strain evidence="2 3">MAD-698-R-SB12</strain>
    </source>
</reference>
<dbReference type="Proteomes" id="UP000194127">
    <property type="component" value="Unassembled WGS sequence"/>
</dbReference>
<gene>
    <name evidence="2" type="ORF">POSPLADRAFT_1141966</name>
</gene>
<dbReference type="Pfam" id="PF00107">
    <property type="entry name" value="ADH_zinc_N"/>
    <property type="match status" value="1"/>
</dbReference>
<evidence type="ECO:0000313" key="2">
    <source>
        <dbReference type="EMBL" id="OSX62603.1"/>
    </source>
</evidence>
<dbReference type="Gene3D" id="3.40.50.720">
    <property type="entry name" value="NAD(P)-binding Rossmann-like Domain"/>
    <property type="match status" value="1"/>
</dbReference>
<dbReference type="STRING" id="670580.A0A1X6N2C3"/>
<dbReference type="PANTHER" id="PTHR45348:SF2">
    <property type="entry name" value="ZINC-TYPE ALCOHOL DEHYDROGENASE-LIKE PROTEIN C2E1P3.01"/>
    <property type="match status" value="1"/>
</dbReference>
<proteinExistence type="predicted"/>
<dbReference type="AlphaFoldDB" id="A0A1X6N2C3"/>
<dbReference type="InterPro" id="IPR020843">
    <property type="entry name" value="ER"/>
</dbReference>
<sequence length="343" mass="36988">MRAVVTTGDGHVELKRIDTPRCQSGEALVKVIAVAQNPTDWKTAVSCKARGNVLGCDFAGLIVEIGPDVPSGLRTIGQRVAGLTHGGIGPNGAFSEYVTVPAALTIVLPDRTSFEDAAQIPVACFTTCQALYQCLHLPTPLGGEHEQESVLIWSGSSATGYYAVQFAKLAGLHVITTSSPSNFKLMKDIGADEVYDYAPSHTPRRIFASTDGKLKHAMDCISQDRTPNQVSTALSKDGGTIATLLPYVSRTKGVRTEFILAYSIFGKAITVPFVYPAKQDHYDNAVKYAALISEVLHKHEVKPIPSKLFPHGLESVKDGFEYMQAGKVHGEKVTYRIADTPEL</sequence>
<dbReference type="Pfam" id="PF08240">
    <property type="entry name" value="ADH_N"/>
    <property type="match status" value="1"/>
</dbReference>
<dbReference type="InterPro" id="IPR047122">
    <property type="entry name" value="Trans-enoyl_RdTase-like"/>
</dbReference>
<dbReference type="SUPFAM" id="SSF51735">
    <property type="entry name" value="NAD(P)-binding Rossmann-fold domains"/>
    <property type="match status" value="1"/>
</dbReference>
<accession>A0A1X6N2C3</accession>
<dbReference type="SMART" id="SM00829">
    <property type="entry name" value="PKS_ER"/>
    <property type="match status" value="1"/>
</dbReference>
<name>A0A1X6N2C3_9APHY</name>
<evidence type="ECO:0000313" key="3">
    <source>
        <dbReference type="Proteomes" id="UP000194127"/>
    </source>
</evidence>
<dbReference type="InterPro" id="IPR036291">
    <property type="entry name" value="NAD(P)-bd_dom_sf"/>
</dbReference>
<dbReference type="GeneID" id="36330314"/>
<dbReference type="InterPro" id="IPR011032">
    <property type="entry name" value="GroES-like_sf"/>
</dbReference>
<protein>
    <recommendedName>
        <fullName evidence="1">Enoyl reductase (ER) domain-containing protein</fullName>
    </recommendedName>
</protein>
<dbReference type="OrthoDB" id="10257049at2759"/>
<dbReference type="RefSeq" id="XP_024339397.1">
    <property type="nucleotide sequence ID" value="XM_024485365.1"/>
</dbReference>
<dbReference type="SUPFAM" id="SSF50129">
    <property type="entry name" value="GroES-like"/>
    <property type="match status" value="1"/>
</dbReference>
<organism evidence="2 3">
    <name type="scientific">Postia placenta MAD-698-R-SB12</name>
    <dbReference type="NCBI Taxonomy" id="670580"/>
    <lineage>
        <taxon>Eukaryota</taxon>
        <taxon>Fungi</taxon>
        <taxon>Dikarya</taxon>
        <taxon>Basidiomycota</taxon>
        <taxon>Agaricomycotina</taxon>
        <taxon>Agaricomycetes</taxon>
        <taxon>Polyporales</taxon>
        <taxon>Adustoporiaceae</taxon>
        <taxon>Rhodonia</taxon>
    </lineage>
</organism>
<dbReference type="CDD" id="cd08249">
    <property type="entry name" value="enoyl_reductase_like"/>
    <property type="match status" value="1"/>
</dbReference>
<dbReference type="EMBL" id="KZ110596">
    <property type="protein sequence ID" value="OSX62603.1"/>
    <property type="molecule type" value="Genomic_DNA"/>
</dbReference>
<evidence type="ECO:0000259" key="1">
    <source>
        <dbReference type="SMART" id="SM00829"/>
    </source>
</evidence>
<dbReference type="Gene3D" id="3.90.180.10">
    <property type="entry name" value="Medium-chain alcohol dehydrogenases, catalytic domain"/>
    <property type="match status" value="1"/>
</dbReference>
<dbReference type="GO" id="GO:0016651">
    <property type="term" value="F:oxidoreductase activity, acting on NAD(P)H"/>
    <property type="evidence" value="ECO:0007669"/>
    <property type="project" value="InterPro"/>
</dbReference>
<keyword evidence="3" id="KW-1185">Reference proteome</keyword>
<dbReference type="PANTHER" id="PTHR45348">
    <property type="entry name" value="HYPOTHETICAL OXIDOREDUCTASE (EUROFUNG)"/>
    <property type="match status" value="1"/>
</dbReference>
<dbReference type="InterPro" id="IPR013149">
    <property type="entry name" value="ADH-like_C"/>
</dbReference>
<feature type="domain" description="Enoyl reductase (ER)" evidence="1">
    <location>
        <begin position="8"/>
        <end position="334"/>
    </location>
</feature>